<dbReference type="InterPro" id="IPR000182">
    <property type="entry name" value="GNAT_dom"/>
</dbReference>
<dbReference type="Pfam" id="PF00583">
    <property type="entry name" value="Acetyltransf_1"/>
    <property type="match status" value="1"/>
</dbReference>
<keyword evidence="3" id="KW-1185">Reference proteome</keyword>
<comment type="caution">
    <text evidence="2">The sequence shown here is derived from an EMBL/GenBank/DDBJ whole genome shotgun (WGS) entry which is preliminary data.</text>
</comment>
<sequence length="202" mass="22072">MNDFIAITPATPAQILPRGIRESTDSDLPAMMEIFNETAGTGSNSPVTRALTLEEVAFQINLYKCDKMPVYVLERDGEVLGWLSINRFCWGSQACHTTGEMGIYVRADHCGTGMGVRLARTAVILGRQYGLETIVGWIMAANLPSQRMAQAIGARLWARMPNIARFGQKRADVLMFGLPLYEELPTEPGDEAASAANGMQTS</sequence>
<evidence type="ECO:0000259" key="1">
    <source>
        <dbReference type="PROSITE" id="PS51186"/>
    </source>
</evidence>
<protein>
    <submittedName>
        <fullName evidence="2">GNAT family N-acetyltransferase</fullName>
        <ecNumber evidence="2">2.3.1.-</ecNumber>
    </submittedName>
</protein>
<keyword evidence="2" id="KW-0808">Transferase</keyword>
<organism evidence="2 3">
    <name type="scientific">Pseudomonas farris</name>
    <dbReference type="NCBI Taxonomy" id="2841207"/>
    <lineage>
        <taxon>Bacteria</taxon>
        <taxon>Pseudomonadati</taxon>
        <taxon>Pseudomonadota</taxon>
        <taxon>Gammaproteobacteria</taxon>
        <taxon>Pseudomonadales</taxon>
        <taxon>Pseudomonadaceae</taxon>
        <taxon>Pseudomonas</taxon>
    </lineage>
</organism>
<gene>
    <name evidence="2" type="ORF">KVG95_16485</name>
</gene>
<evidence type="ECO:0000313" key="3">
    <source>
        <dbReference type="Proteomes" id="UP000886900"/>
    </source>
</evidence>
<evidence type="ECO:0000313" key="2">
    <source>
        <dbReference type="EMBL" id="MBV4464925.1"/>
    </source>
</evidence>
<keyword evidence="2" id="KW-0012">Acyltransferase</keyword>
<accession>A0ABS6PWT2</accession>
<dbReference type="EC" id="2.3.1.-" evidence="2"/>
<feature type="domain" description="N-acetyltransferase" evidence="1">
    <location>
        <begin position="18"/>
        <end position="187"/>
    </location>
</feature>
<dbReference type="RefSeq" id="WP_217857168.1">
    <property type="nucleotide sequence ID" value="NZ_JAHSTV010000007.1"/>
</dbReference>
<proteinExistence type="predicted"/>
<reference evidence="2" key="1">
    <citation type="submission" date="2021-06" db="EMBL/GenBank/DDBJ databases">
        <title>Updating the genus Pseudomonas: Description of 43 new species and partition of the Pseudomonas putida group.</title>
        <authorList>
            <person name="Girard L."/>
            <person name="Lood C."/>
            <person name="Vandamme P."/>
            <person name="Rokni-Zadeh H."/>
            <person name="Van Noort V."/>
            <person name="Hofte M."/>
            <person name="Lavigne R."/>
            <person name="De Mot R."/>
        </authorList>
    </citation>
    <scope>NUCLEOTIDE SEQUENCE</scope>
    <source>
        <strain evidence="2">SWRI79</strain>
    </source>
</reference>
<name>A0ABS6PWT2_9PSED</name>
<dbReference type="EMBL" id="JAHSTV010000007">
    <property type="protein sequence ID" value="MBV4464925.1"/>
    <property type="molecule type" value="Genomic_DNA"/>
</dbReference>
<dbReference type="Proteomes" id="UP000886900">
    <property type="component" value="Unassembled WGS sequence"/>
</dbReference>
<dbReference type="PROSITE" id="PS51186">
    <property type="entry name" value="GNAT"/>
    <property type="match status" value="1"/>
</dbReference>
<dbReference type="GO" id="GO:0016746">
    <property type="term" value="F:acyltransferase activity"/>
    <property type="evidence" value="ECO:0007669"/>
    <property type="project" value="UniProtKB-KW"/>
</dbReference>